<keyword evidence="2" id="KW-0732">Signal</keyword>
<keyword evidence="4" id="KW-1185">Reference proteome</keyword>
<evidence type="ECO:0000256" key="1">
    <source>
        <dbReference type="SAM" id="MobiDB-lite"/>
    </source>
</evidence>
<sequence length="197" mass="20970">MPAARRRYNSGPMRLHLPVLLLAVLLAGPAAAAADAGADDGFRNTMDEVFGPGAWRQTSGYRTPAQEDALRRQGAGTVPAGRRSAHSAGDRRRPGAYDAVVPGMSQREAAARLRRAGKPFPRVLAEGAHGAQGAHLHIELAAGRRAGPALCDGYRGDPVRMRVVDGRRNPLIACEERWRAERRATAAPSEISGGILD</sequence>
<evidence type="ECO:0000313" key="4">
    <source>
        <dbReference type="Proteomes" id="UP000249254"/>
    </source>
</evidence>
<reference evidence="4" key="1">
    <citation type="submission" date="2018-05" db="EMBL/GenBank/DDBJ databases">
        <authorList>
            <person name="Li X."/>
        </authorList>
    </citation>
    <scope>NUCLEOTIDE SEQUENCE [LARGE SCALE GENOMIC DNA]</scope>
    <source>
        <strain evidence="4">LX32</strain>
    </source>
</reference>
<evidence type="ECO:0000313" key="3">
    <source>
        <dbReference type="EMBL" id="RAK51681.1"/>
    </source>
</evidence>
<comment type="caution">
    <text evidence="3">The sequence shown here is derived from an EMBL/GenBank/DDBJ whole genome shotgun (WGS) entry which is preliminary data.</text>
</comment>
<proteinExistence type="predicted"/>
<name>A0A328AAP3_9CAUL</name>
<feature type="chain" id="PRO_5016441830" description="Peptidase M15A C-terminal domain-containing protein" evidence="2">
    <location>
        <begin position="33"/>
        <end position="197"/>
    </location>
</feature>
<gene>
    <name evidence="3" type="ORF">DJ017_17765</name>
</gene>
<protein>
    <recommendedName>
        <fullName evidence="5">Peptidase M15A C-terminal domain-containing protein</fullName>
    </recommendedName>
</protein>
<feature type="region of interest" description="Disordered" evidence="1">
    <location>
        <begin position="53"/>
        <end position="98"/>
    </location>
</feature>
<dbReference type="EMBL" id="QFYQ01000002">
    <property type="protein sequence ID" value="RAK51681.1"/>
    <property type="molecule type" value="Genomic_DNA"/>
</dbReference>
<dbReference type="Proteomes" id="UP000249254">
    <property type="component" value="Unassembled WGS sequence"/>
</dbReference>
<organism evidence="3 4">
    <name type="scientific">Phenylobacterium soli</name>
    <dbReference type="NCBI Taxonomy" id="2170551"/>
    <lineage>
        <taxon>Bacteria</taxon>
        <taxon>Pseudomonadati</taxon>
        <taxon>Pseudomonadota</taxon>
        <taxon>Alphaproteobacteria</taxon>
        <taxon>Caulobacterales</taxon>
        <taxon>Caulobacteraceae</taxon>
        <taxon>Phenylobacterium</taxon>
    </lineage>
</organism>
<evidence type="ECO:0008006" key="5">
    <source>
        <dbReference type="Google" id="ProtNLM"/>
    </source>
</evidence>
<feature type="signal peptide" evidence="2">
    <location>
        <begin position="1"/>
        <end position="32"/>
    </location>
</feature>
<dbReference type="AlphaFoldDB" id="A0A328AAP3"/>
<evidence type="ECO:0000256" key="2">
    <source>
        <dbReference type="SAM" id="SignalP"/>
    </source>
</evidence>
<accession>A0A328AAP3</accession>